<comment type="caution">
    <text evidence="5">The sequence shown here is derived from an EMBL/GenBank/DDBJ whole genome shotgun (WGS) entry which is preliminary data.</text>
</comment>
<dbReference type="Proteomes" id="UP001271007">
    <property type="component" value="Unassembled WGS sequence"/>
</dbReference>
<dbReference type="Gene3D" id="3.90.226.10">
    <property type="entry name" value="2-enoyl-CoA Hydratase, Chain A, domain 1"/>
    <property type="match status" value="1"/>
</dbReference>
<evidence type="ECO:0000256" key="4">
    <source>
        <dbReference type="ARBA" id="ARBA00023235"/>
    </source>
</evidence>
<keyword evidence="6" id="KW-1185">Reference proteome</keyword>
<dbReference type="InterPro" id="IPR051053">
    <property type="entry name" value="ECH/Chromodomain_protein"/>
</dbReference>
<evidence type="ECO:0000313" key="5">
    <source>
        <dbReference type="EMBL" id="KAK3056811.1"/>
    </source>
</evidence>
<keyword evidence="3" id="KW-0576">Peroxisome</keyword>
<evidence type="ECO:0000256" key="3">
    <source>
        <dbReference type="ARBA" id="ARBA00023140"/>
    </source>
</evidence>
<dbReference type="InterPro" id="IPR029045">
    <property type="entry name" value="ClpP/crotonase-like_dom_sf"/>
</dbReference>
<evidence type="ECO:0000313" key="6">
    <source>
        <dbReference type="Proteomes" id="UP001271007"/>
    </source>
</evidence>
<keyword evidence="4" id="KW-0413">Isomerase</keyword>
<evidence type="ECO:0000256" key="1">
    <source>
        <dbReference type="ARBA" id="ARBA00004275"/>
    </source>
</evidence>
<proteinExistence type="predicted"/>
<gene>
    <name evidence="5" type="ORF">LTR09_002604</name>
</gene>
<dbReference type="GO" id="GO:0005777">
    <property type="term" value="C:peroxisome"/>
    <property type="evidence" value="ECO:0007669"/>
    <property type="project" value="UniProtKB-SubCell"/>
</dbReference>
<sequence length="275" mass="29900">MSPPPSLSTVEIDYLSDNAVLFSYNQPKISNAFTVQQYHDLREALLWALAEPKINVVVQYAQHLGLVPRSDTDGKVLQSPDEGGPTIEQEIEAGGKLGEVLQGYPKVLIAAVHGAAIGWGCTQLSNFDLVYAHPQAFFHTPFMSLGFVPEGQSSYTFPKVMGKQHANRLLLGSERVSAPEMYVSGLVTQVIGDSGDSREAFVEKVGEIAKRIGGFSGESLRMCKALANRPVTLAEQREAGMREGTDLKVRLNSPETKAMMAAFANKSKSKDKSKL</sequence>
<comment type="subcellular location">
    <subcellularLocation>
        <location evidence="1">Peroxisome</location>
    </subcellularLocation>
</comment>
<dbReference type="InterPro" id="IPR001753">
    <property type="entry name" value="Enoyl-CoA_hydra/iso"/>
</dbReference>
<dbReference type="AlphaFoldDB" id="A0AAJ0GG05"/>
<dbReference type="SUPFAM" id="SSF52096">
    <property type="entry name" value="ClpP/crotonase"/>
    <property type="match status" value="1"/>
</dbReference>
<dbReference type="PANTHER" id="PTHR43684">
    <property type="match status" value="1"/>
</dbReference>
<organism evidence="5 6">
    <name type="scientific">Extremus antarcticus</name>
    <dbReference type="NCBI Taxonomy" id="702011"/>
    <lineage>
        <taxon>Eukaryota</taxon>
        <taxon>Fungi</taxon>
        <taxon>Dikarya</taxon>
        <taxon>Ascomycota</taxon>
        <taxon>Pezizomycotina</taxon>
        <taxon>Dothideomycetes</taxon>
        <taxon>Dothideomycetidae</taxon>
        <taxon>Mycosphaerellales</taxon>
        <taxon>Extremaceae</taxon>
        <taxon>Extremus</taxon>
    </lineage>
</organism>
<accession>A0AAJ0GG05</accession>
<keyword evidence="2" id="KW-0843">Virulence</keyword>
<evidence type="ECO:0008006" key="7">
    <source>
        <dbReference type="Google" id="ProtNLM"/>
    </source>
</evidence>
<evidence type="ECO:0000256" key="2">
    <source>
        <dbReference type="ARBA" id="ARBA00023026"/>
    </source>
</evidence>
<dbReference type="CDD" id="cd06558">
    <property type="entry name" value="crotonase-like"/>
    <property type="match status" value="1"/>
</dbReference>
<dbReference type="Pfam" id="PF00378">
    <property type="entry name" value="ECH_1"/>
    <property type="match status" value="1"/>
</dbReference>
<dbReference type="EMBL" id="JAWDJX010000005">
    <property type="protein sequence ID" value="KAK3056811.1"/>
    <property type="molecule type" value="Genomic_DNA"/>
</dbReference>
<name>A0AAJ0GG05_9PEZI</name>
<protein>
    <recommendedName>
        <fullName evidence="7">ClpP/crotonase</fullName>
    </recommendedName>
</protein>
<dbReference type="GO" id="GO:0004165">
    <property type="term" value="F:delta(3)-delta(2)-enoyl-CoA isomerase activity"/>
    <property type="evidence" value="ECO:0007669"/>
    <property type="project" value="UniProtKB-ARBA"/>
</dbReference>
<dbReference type="PANTHER" id="PTHR43684:SF1">
    <property type="entry name" value="ENOYL-COA DELTA ISOMERASE 2"/>
    <property type="match status" value="1"/>
</dbReference>
<reference evidence="5" key="1">
    <citation type="submission" date="2023-04" db="EMBL/GenBank/DDBJ databases">
        <title>Black Yeasts Isolated from many extreme environments.</title>
        <authorList>
            <person name="Coleine C."/>
            <person name="Stajich J.E."/>
            <person name="Selbmann L."/>
        </authorList>
    </citation>
    <scope>NUCLEOTIDE SEQUENCE</scope>
    <source>
        <strain evidence="5">CCFEE 5312</strain>
    </source>
</reference>